<dbReference type="InterPro" id="IPR012882">
    <property type="entry name" value="Fmp46"/>
</dbReference>
<evidence type="ECO:0000256" key="4">
    <source>
        <dbReference type="ARBA" id="ARBA00022946"/>
    </source>
</evidence>
<dbReference type="EMBL" id="FN430031">
    <property type="protein sequence ID" value="CAZ80541.1"/>
    <property type="molecule type" value="Genomic_DNA"/>
</dbReference>
<keyword evidence="5" id="KW-0560">Oxidoreductase</keyword>
<dbReference type="OMA" id="IVDWNNG"/>
<proteinExistence type="inferred from homology"/>
<dbReference type="Pfam" id="PF07955">
    <property type="entry name" value="DUF1687"/>
    <property type="match status" value="1"/>
</dbReference>
<dbReference type="PANTHER" id="PTHR28071:SF1">
    <property type="entry name" value="REDOX PROTEIN FMP46, MITOCHONDRIAL-RELATED"/>
    <property type="match status" value="1"/>
</dbReference>
<evidence type="ECO:0000256" key="1">
    <source>
        <dbReference type="ARBA" id="ARBA00002963"/>
    </source>
</evidence>
<comment type="subcellular location">
    <subcellularLocation>
        <location evidence="2">Mitochondrion</location>
    </subcellularLocation>
</comment>
<evidence type="ECO:0000256" key="3">
    <source>
        <dbReference type="ARBA" id="ARBA00009734"/>
    </source>
</evidence>
<evidence type="ECO:0000256" key="6">
    <source>
        <dbReference type="ARBA" id="ARBA00023128"/>
    </source>
</evidence>
<sequence>MFRFRKTLDVLTLFHAPASAASKRILETLRSSPAAHKKSFELDVVEAPTVPTPTQLASILEFTGKSRVGEVVPGARSEDDAARMLKVEEEGGAGRMVRPLLVDWNNGRAVVGGDEGAVLRLLETLPGS</sequence>
<dbReference type="SUPFAM" id="SSF52833">
    <property type="entry name" value="Thioredoxin-like"/>
    <property type="match status" value="1"/>
</dbReference>
<keyword evidence="4" id="KW-0809">Transit peptide</keyword>
<comment type="similarity">
    <text evidence="3">Belongs to the FMP46 family.</text>
</comment>
<dbReference type="Proteomes" id="UP000006911">
    <property type="component" value="Unassembled WGS sequence"/>
</dbReference>
<name>D5G7P8_TUBMM</name>
<reference evidence="7 8" key="1">
    <citation type="journal article" date="2010" name="Nature">
        <title>Perigord black truffle genome uncovers evolutionary origins and mechanisms of symbiosis.</title>
        <authorList>
            <person name="Martin F."/>
            <person name="Kohler A."/>
            <person name="Murat C."/>
            <person name="Balestrini R."/>
            <person name="Coutinho P.M."/>
            <person name="Jaillon O."/>
            <person name="Montanini B."/>
            <person name="Morin E."/>
            <person name="Noel B."/>
            <person name="Percudani R."/>
            <person name="Porcel B."/>
            <person name="Rubini A."/>
            <person name="Amicucci A."/>
            <person name="Amselem J."/>
            <person name="Anthouard V."/>
            <person name="Arcioni S."/>
            <person name="Artiguenave F."/>
            <person name="Aury J.M."/>
            <person name="Ballario P."/>
            <person name="Bolchi A."/>
            <person name="Brenna A."/>
            <person name="Brun A."/>
            <person name="Buee M."/>
            <person name="Cantarel B."/>
            <person name="Chevalier G."/>
            <person name="Couloux A."/>
            <person name="Da Silva C."/>
            <person name="Denoeud F."/>
            <person name="Duplessis S."/>
            <person name="Ghignone S."/>
            <person name="Hilselberger B."/>
            <person name="Iotti M."/>
            <person name="Marcais B."/>
            <person name="Mello A."/>
            <person name="Miranda M."/>
            <person name="Pacioni G."/>
            <person name="Quesneville H."/>
            <person name="Riccioni C."/>
            <person name="Ruotolo R."/>
            <person name="Splivallo R."/>
            <person name="Stocchi V."/>
            <person name="Tisserant E."/>
            <person name="Viscomi A.R."/>
            <person name="Zambonelli A."/>
            <person name="Zampieri E."/>
            <person name="Henrissat B."/>
            <person name="Lebrun M.H."/>
            <person name="Paolocci F."/>
            <person name="Bonfante P."/>
            <person name="Ottonello S."/>
            <person name="Wincker P."/>
        </authorList>
    </citation>
    <scope>NUCLEOTIDE SEQUENCE [LARGE SCALE GENOMIC DNA]</scope>
    <source>
        <strain evidence="7 8">Mel28</strain>
    </source>
</reference>
<accession>D5G7P8</accession>
<dbReference type="AlphaFoldDB" id="D5G7P8"/>
<gene>
    <name evidence="7" type="ORF">GSTUM_00004672001</name>
</gene>
<protein>
    <submittedName>
        <fullName evidence="7">(Perigord truffle) hypothetical protein</fullName>
    </submittedName>
</protein>
<evidence type="ECO:0000313" key="8">
    <source>
        <dbReference type="Proteomes" id="UP000006911"/>
    </source>
</evidence>
<dbReference type="InParanoid" id="D5G7P8"/>
<keyword evidence="8" id="KW-1185">Reference proteome</keyword>
<dbReference type="eggNOG" id="ENOG502S4MH">
    <property type="taxonomic scope" value="Eukaryota"/>
</dbReference>
<comment type="function">
    <text evidence="1">Putative mitochondrial redox protein which could be involved in the reduction of small toxic molecules.</text>
</comment>
<dbReference type="KEGG" id="tml:GSTUM_00004672001"/>
<dbReference type="InterPro" id="IPR036249">
    <property type="entry name" value="Thioredoxin-like_sf"/>
</dbReference>
<dbReference type="RefSeq" id="XP_002836350.1">
    <property type="nucleotide sequence ID" value="XM_002836304.1"/>
</dbReference>
<dbReference type="HOGENOM" id="CLU_126094_0_0_1"/>
<evidence type="ECO:0000256" key="2">
    <source>
        <dbReference type="ARBA" id="ARBA00004173"/>
    </source>
</evidence>
<evidence type="ECO:0000256" key="5">
    <source>
        <dbReference type="ARBA" id="ARBA00023002"/>
    </source>
</evidence>
<evidence type="ECO:0000313" key="7">
    <source>
        <dbReference type="EMBL" id="CAZ80541.1"/>
    </source>
</evidence>
<organism evidence="7 8">
    <name type="scientific">Tuber melanosporum (strain Mel28)</name>
    <name type="common">Perigord black truffle</name>
    <dbReference type="NCBI Taxonomy" id="656061"/>
    <lineage>
        <taxon>Eukaryota</taxon>
        <taxon>Fungi</taxon>
        <taxon>Dikarya</taxon>
        <taxon>Ascomycota</taxon>
        <taxon>Pezizomycotina</taxon>
        <taxon>Pezizomycetes</taxon>
        <taxon>Pezizales</taxon>
        <taxon>Tuberaceae</taxon>
        <taxon>Tuber</taxon>
    </lineage>
</organism>
<dbReference type="GeneID" id="9187020"/>
<dbReference type="GO" id="GO:0016491">
    <property type="term" value="F:oxidoreductase activity"/>
    <property type="evidence" value="ECO:0007669"/>
    <property type="project" value="UniProtKB-KW"/>
</dbReference>
<dbReference type="GO" id="GO:0005739">
    <property type="term" value="C:mitochondrion"/>
    <property type="evidence" value="ECO:0007669"/>
    <property type="project" value="UniProtKB-SubCell"/>
</dbReference>
<dbReference type="PANTHER" id="PTHR28071">
    <property type="entry name" value="REDOX PROTEIN FMP46, MITOCHONDRIAL-RELATED"/>
    <property type="match status" value="1"/>
</dbReference>
<dbReference type="Gene3D" id="3.40.30.10">
    <property type="entry name" value="Glutaredoxin"/>
    <property type="match status" value="1"/>
</dbReference>
<keyword evidence="6" id="KW-0496">Mitochondrion</keyword>